<reference evidence="2" key="1">
    <citation type="submission" date="2020-03" db="EMBL/GenBank/DDBJ databases">
        <title>The deep terrestrial virosphere.</title>
        <authorList>
            <person name="Holmfeldt K."/>
            <person name="Nilsson E."/>
            <person name="Simone D."/>
            <person name="Lopez-Fernandez M."/>
            <person name="Wu X."/>
            <person name="de Brujin I."/>
            <person name="Lundin D."/>
            <person name="Andersson A."/>
            <person name="Bertilsson S."/>
            <person name="Dopson M."/>
        </authorList>
    </citation>
    <scope>NUCLEOTIDE SEQUENCE</scope>
    <source>
        <strain evidence="2">MM415B00475</strain>
    </source>
</reference>
<feature type="region of interest" description="Disordered" evidence="1">
    <location>
        <begin position="37"/>
        <end position="64"/>
    </location>
</feature>
<feature type="compositionally biased region" description="Acidic residues" evidence="1">
    <location>
        <begin position="54"/>
        <end position="64"/>
    </location>
</feature>
<feature type="compositionally biased region" description="Basic and acidic residues" evidence="1">
    <location>
        <begin position="37"/>
        <end position="47"/>
    </location>
</feature>
<name>A0A6M3J6D8_9ZZZZ</name>
<gene>
    <name evidence="2" type="ORF">MM415B00475_0045</name>
</gene>
<evidence type="ECO:0000313" key="2">
    <source>
        <dbReference type="EMBL" id="QJA64711.1"/>
    </source>
</evidence>
<evidence type="ECO:0000256" key="1">
    <source>
        <dbReference type="SAM" id="MobiDB-lite"/>
    </source>
</evidence>
<accession>A0A6M3J6D8</accession>
<protein>
    <submittedName>
        <fullName evidence="2">Uncharacterized protein</fullName>
    </submittedName>
</protein>
<dbReference type="AlphaFoldDB" id="A0A6M3J6D8"/>
<proteinExistence type="predicted"/>
<sequence>MSWGGRCTQGQRPLYFNFRGVPRHLVNERTVPRTIEDKIQEADRNRDSATPVDGVDDEFERTGV</sequence>
<organism evidence="2">
    <name type="scientific">viral metagenome</name>
    <dbReference type="NCBI Taxonomy" id="1070528"/>
    <lineage>
        <taxon>unclassified sequences</taxon>
        <taxon>metagenomes</taxon>
        <taxon>organismal metagenomes</taxon>
    </lineage>
</organism>
<dbReference type="EMBL" id="MT141524">
    <property type="protein sequence ID" value="QJA64711.1"/>
    <property type="molecule type" value="Genomic_DNA"/>
</dbReference>